<evidence type="ECO:0000313" key="4">
    <source>
        <dbReference type="Proteomes" id="UP001516023"/>
    </source>
</evidence>
<feature type="region of interest" description="Disordered" evidence="2">
    <location>
        <begin position="127"/>
        <end position="168"/>
    </location>
</feature>
<dbReference type="EMBL" id="JABMIG020000036">
    <property type="protein sequence ID" value="KAL3799717.1"/>
    <property type="molecule type" value="Genomic_DNA"/>
</dbReference>
<keyword evidence="4" id="KW-1185">Reference proteome</keyword>
<dbReference type="PANTHER" id="PTHR31996:SF2">
    <property type="entry name" value="COILED-COIL DOMAIN-CONTAINING PROTEIN 115"/>
    <property type="match status" value="1"/>
</dbReference>
<accession>A0ABD3QHM3</accession>
<proteinExistence type="predicted"/>
<gene>
    <name evidence="3" type="ORF">HJC23_010367</name>
</gene>
<dbReference type="AlphaFoldDB" id="A0ABD3QHM3"/>
<dbReference type="Pfam" id="PF21730">
    <property type="entry name" value="Vma22_CCDC115"/>
    <property type="match status" value="1"/>
</dbReference>
<feature type="compositionally biased region" description="Basic and acidic residues" evidence="2">
    <location>
        <begin position="149"/>
        <end position="158"/>
    </location>
</feature>
<name>A0ABD3QHM3_9STRA</name>
<evidence type="ECO:0000313" key="3">
    <source>
        <dbReference type="EMBL" id="KAL3799717.1"/>
    </source>
</evidence>
<feature type="compositionally biased region" description="Basic and acidic residues" evidence="2">
    <location>
        <begin position="127"/>
        <end position="137"/>
    </location>
</feature>
<reference evidence="3 4" key="1">
    <citation type="journal article" date="2020" name="G3 (Bethesda)">
        <title>Improved Reference Genome for Cyclotella cryptica CCMP332, a Model for Cell Wall Morphogenesis, Salinity Adaptation, and Lipid Production in Diatoms (Bacillariophyta).</title>
        <authorList>
            <person name="Roberts W.R."/>
            <person name="Downey K.M."/>
            <person name="Ruck E.C."/>
            <person name="Traller J.C."/>
            <person name="Alverson A.J."/>
        </authorList>
    </citation>
    <scope>NUCLEOTIDE SEQUENCE [LARGE SCALE GENOMIC DNA]</scope>
    <source>
        <strain evidence="3 4">CCMP332</strain>
    </source>
</reference>
<dbReference type="InterPro" id="IPR040357">
    <property type="entry name" value="Vma22/CCDC115"/>
</dbReference>
<organism evidence="3 4">
    <name type="scientific">Cyclotella cryptica</name>
    <dbReference type="NCBI Taxonomy" id="29204"/>
    <lineage>
        <taxon>Eukaryota</taxon>
        <taxon>Sar</taxon>
        <taxon>Stramenopiles</taxon>
        <taxon>Ochrophyta</taxon>
        <taxon>Bacillariophyta</taxon>
        <taxon>Coscinodiscophyceae</taxon>
        <taxon>Thalassiosirophycidae</taxon>
        <taxon>Stephanodiscales</taxon>
        <taxon>Stephanodiscaceae</taxon>
        <taxon>Cyclotella</taxon>
    </lineage>
</organism>
<evidence type="ECO:0000256" key="2">
    <source>
        <dbReference type="SAM" id="MobiDB-lite"/>
    </source>
</evidence>
<protein>
    <recommendedName>
        <fullName evidence="1">Vacuolar ATPase assembly protein VMA22</fullName>
    </recommendedName>
</protein>
<sequence length="215" mass="24182">MKSTDENARETPIIDLLSLLHQYESLHSHATSNLKGSYWNITKARRERGFQAGGGGFGGVEYSVENVREELRAQAVLEWKESDVEEPSLINEDSSECRDKDHCSSEGIFALHFDGMKTARWDMGKQETEKKEMDGLRRRGNATSQSSKPESDKWTEESHENDEEELLLSSDPLTLFGVPPPALRIAQARSRDAVAYYVEVANVAMQIMRITNACA</sequence>
<comment type="caution">
    <text evidence="3">The sequence shown here is derived from an EMBL/GenBank/DDBJ whole genome shotgun (WGS) entry which is preliminary data.</text>
</comment>
<dbReference type="PANTHER" id="PTHR31996">
    <property type="entry name" value="COILED-COIL DOMAIN-CONTAINING PROTEIN 115"/>
    <property type="match status" value="1"/>
</dbReference>
<dbReference type="Proteomes" id="UP001516023">
    <property type="component" value="Unassembled WGS sequence"/>
</dbReference>
<evidence type="ECO:0000256" key="1">
    <source>
        <dbReference type="ARBA" id="ARBA00093634"/>
    </source>
</evidence>